<dbReference type="Gene3D" id="2.30.30.940">
    <property type="match status" value="1"/>
</dbReference>
<dbReference type="EMBL" id="JAHIBW010000032">
    <property type="protein sequence ID" value="KAG7295063.1"/>
    <property type="molecule type" value="Genomic_DNA"/>
</dbReference>
<dbReference type="Proteomes" id="UP000823941">
    <property type="component" value="Unassembled WGS sequence"/>
</dbReference>
<evidence type="ECO:0000313" key="1">
    <source>
        <dbReference type="EMBL" id="KAG7295063.1"/>
    </source>
</evidence>
<protein>
    <recommendedName>
        <fullName evidence="3">UvrD-like helicase C-terminal domain-containing protein</fullName>
    </recommendedName>
</protein>
<dbReference type="InterPro" id="IPR027417">
    <property type="entry name" value="P-loop_NTPase"/>
</dbReference>
<name>A0ABQ7PQ01_PLUXY</name>
<reference evidence="1 2" key="1">
    <citation type="submission" date="2021-06" db="EMBL/GenBank/DDBJ databases">
        <title>A haploid diamondback moth (Plutella xylostella L.) genome assembly resolves 31 chromosomes and identifies a diamide resistance mutation.</title>
        <authorList>
            <person name="Ward C.M."/>
            <person name="Perry K.D."/>
            <person name="Baker G."/>
            <person name="Powis K."/>
            <person name="Heckel D.G."/>
            <person name="Baxter S.W."/>
        </authorList>
    </citation>
    <scope>NUCLEOTIDE SEQUENCE [LARGE SCALE GENOMIC DNA]</scope>
    <source>
        <strain evidence="1 2">LV</strain>
        <tissue evidence="1">Single pupa</tissue>
    </source>
</reference>
<evidence type="ECO:0008006" key="3">
    <source>
        <dbReference type="Google" id="ProtNLM"/>
    </source>
</evidence>
<organism evidence="1 2">
    <name type="scientific">Plutella xylostella</name>
    <name type="common">Diamondback moth</name>
    <name type="synonym">Plutella maculipennis</name>
    <dbReference type="NCBI Taxonomy" id="51655"/>
    <lineage>
        <taxon>Eukaryota</taxon>
        <taxon>Metazoa</taxon>
        <taxon>Ecdysozoa</taxon>
        <taxon>Arthropoda</taxon>
        <taxon>Hexapoda</taxon>
        <taxon>Insecta</taxon>
        <taxon>Pterygota</taxon>
        <taxon>Neoptera</taxon>
        <taxon>Endopterygota</taxon>
        <taxon>Lepidoptera</taxon>
        <taxon>Glossata</taxon>
        <taxon>Ditrysia</taxon>
        <taxon>Yponomeutoidea</taxon>
        <taxon>Plutellidae</taxon>
        <taxon>Plutella</taxon>
    </lineage>
</organism>
<keyword evidence="2" id="KW-1185">Reference proteome</keyword>
<dbReference type="SUPFAM" id="SSF52540">
    <property type="entry name" value="P-loop containing nucleoside triphosphate hydrolases"/>
    <property type="match status" value="1"/>
</dbReference>
<comment type="caution">
    <text evidence="1">The sequence shown here is derived from an EMBL/GenBank/DDBJ whole genome shotgun (WGS) entry which is preliminary data.</text>
</comment>
<evidence type="ECO:0000313" key="2">
    <source>
        <dbReference type="Proteomes" id="UP000823941"/>
    </source>
</evidence>
<proteinExistence type="predicted"/>
<accession>A0ABQ7PQ01</accession>
<gene>
    <name evidence="1" type="ORF">JYU34_022533</name>
</gene>
<sequence>MTNLVATRREAKEINDNFYAHLRNSAKHEDQDEYTSEVVNTGYFNYRDLPRTTPIYPYDQFCMIYQQDLPFCVGTRIMCTANSGDPLHFNGDIGTIVKIEKKGEELTVTMNREYDGRDLSITTIERYFKRRPPVAGPPIVRYRGLPFTHGWACTIHKAQGMTLRNLIVISFNL</sequence>